<dbReference type="InterPro" id="IPR043502">
    <property type="entry name" value="DNA/RNA_pol_sf"/>
</dbReference>
<sequence>MRIPEHEREFVKSPIALIPAEGYRRLDNYSKESIEWLEWVMEKNKKQGKLEKIQHALNGGEVSLPSRRIRFDGYCRETNTVYEFLGCRWHGCPVCMPNERDKTRLPGTRQTMIGIVLPDQNQKADHRKCRLQIRVDLGARFPIETERKRTNETVRQFPPIYSHLWMPEIASMVEEPMQSGCITRYLGFTLTTSLTKTNIFLATFTTSWARLKLYDVLDQLKENVLYHDTDSVIYIERRNAQTLSLRDYLGDFTDELEGHYIEEFVSGGPKHYAYRRSDGQEVCKVRGFSLNYENQNSLISTPSRDCCSLRTRTKNHPQRRGRSSSWTRQRLSEIGQCTLSTTENNQRNTKWYIRRESSRMT</sequence>
<dbReference type="Gene3D" id="3.90.1600.10">
    <property type="entry name" value="Palm domain of DNA polymerase"/>
    <property type="match status" value="1"/>
</dbReference>
<dbReference type="EMBL" id="CAJPWZ010002784">
    <property type="protein sequence ID" value="CAG2245726.1"/>
    <property type="molecule type" value="Genomic_DNA"/>
</dbReference>
<evidence type="ECO:0008006" key="4">
    <source>
        <dbReference type="Google" id="ProtNLM"/>
    </source>
</evidence>
<gene>
    <name evidence="2" type="ORF">MEDL_57720</name>
</gene>
<dbReference type="SUPFAM" id="SSF56672">
    <property type="entry name" value="DNA/RNA polymerases"/>
    <property type="match status" value="1"/>
</dbReference>
<comment type="caution">
    <text evidence="2">The sequence shown here is derived from an EMBL/GenBank/DDBJ whole genome shotgun (WGS) entry which is preliminary data.</text>
</comment>
<feature type="compositionally biased region" description="Basic residues" evidence="1">
    <location>
        <begin position="311"/>
        <end position="322"/>
    </location>
</feature>
<dbReference type="InterPro" id="IPR023211">
    <property type="entry name" value="DNA_pol_palm_dom_sf"/>
</dbReference>
<evidence type="ECO:0000256" key="1">
    <source>
        <dbReference type="SAM" id="MobiDB-lite"/>
    </source>
</evidence>
<organism evidence="2 3">
    <name type="scientific">Mytilus edulis</name>
    <name type="common">Blue mussel</name>
    <dbReference type="NCBI Taxonomy" id="6550"/>
    <lineage>
        <taxon>Eukaryota</taxon>
        <taxon>Metazoa</taxon>
        <taxon>Spiralia</taxon>
        <taxon>Lophotrochozoa</taxon>
        <taxon>Mollusca</taxon>
        <taxon>Bivalvia</taxon>
        <taxon>Autobranchia</taxon>
        <taxon>Pteriomorphia</taxon>
        <taxon>Mytilida</taxon>
        <taxon>Mytiloidea</taxon>
        <taxon>Mytilidae</taxon>
        <taxon>Mytilinae</taxon>
        <taxon>Mytilus</taxon>
    </lineage>
</organism>
<protein>
    <recommendedName>
        <fullName evidence="4">DNA-directed DNA polymerase</fullName>
    </recommendedName>
</protein>
<accession>A0A8S3UX11</accession>
<keyword evidence="3" id="KW-1185">Reference proteome</keyword>
<name>A0A8S3UX11_MYTED</name>
<dbReference type="PANTHER" id="PTHR33568:SF3">
    <property type="entry name" value="DNA-DIRECTED DNA POLYMERASE"/>
    <property type="match status" value="1"/>
</dbReference>
<feature type="region of interest" description="Disordered" evidence="1">
    <location>
        <begin position="310"/>
        <end position="329"/>
    </location>
</feature>
<dbReference type="PANTHER" id="PTHR33568">
    <property type="entry name" value="DNA POLYMERASE"/>
    <property type="match status" value="1"/>
</dbReference>
<dbReference type="Proteomes" id="UP000683360">
    <property type="component" value="Unassembled WGS sequence"/>
</dbReference>
<evidence type="ECO:0000313" key="3">
    <source>
        <dbReference type="Proteomes" id="UP000683360"/>
    </source>
</evidence>
<reference evidence="2" key="1">
    <citation type="submission" date="2021-03" db="EMBL/GenBank/DDBJ databases">
        <authorList>
            <person name="Bekaert M."/>
        </authorList>
    </citation>
    <scope>NUCLEOTIDE SEQUENCE</scope>
</reference>
<proteinExistence type="predicted"/>
<dbReference type="OrthoDB" id="5871067at2759"/>
<evidence type="ECO:0000313" key="2">
    <source>
        <dbReference type="EMBL" id="CAG2245726.1"/>
    </source>
</evidence>
<dbReference type="AlphaFoldDB" id="A0A8S3UX11"/>